<keyword evidence="4" id="KW-1185">Reference proteome</keyword>
<dbReference type="InterPro" id="IPR008972">
    <property type="entry name" value="Cupredoxin"/>
</dbReference>
<evidence type="ECO:0008006" key="5">
    <source>
        <dbReference type="Google" id="ProtNLM"/>
    </source>
</evidence>
<feature type="compositionally biased region" description="Low complexity" evidence="1">
    <location>
        <begin position="111"/>
        <end position="120"/>
    </location>
</feature>
<feature type="region of interest" description="Disordered" evidence="1">
    <location>
        <begin position="106"/>
        <end position="156"/>
    </location>
</feature>
<evidence type="ECO:0000313" key="3">
    <source>
        <dbReference type="EMBL" id="KAG2280628.1"/>
    </source>
</evidence>
<evidence type="ECO:0000256" key="2">
    <source>
        <dbReference type="SAM" id="SignalP"/>
    </source>
</evidence>
<organism evidence="3 4">
    <name type="scientific">Brassica carinata</name>
    <name type="common">Ethiopian mustard</name>
    <name type="synonym">Abyssinian cabbage</name>
    <dbReference type="NCBI Taxonomy" id="52824"/>
    <lineage>
        <taxon>Eukaryota</taxon>
        <taxon>Viridiplantae</taxon>
        <taxon>Streptophyta</taxon>
        <taxon>Embryophyta</taxon>
        <taxon>Tracheophyta</taxon>
        <taxon>Spermatophyta</taxon>
        <taxon>Magnoliopsida</taxon>
        <taxon>eudicotyledons</taxon>
        <taxon>Gunneridae</taxon>
        <taxon>Pentapetalae</taxon>
        <taxon>rosids</taxon>
        <taxon>malvids</taxon>
        <taxon>Brassicales</taxon>
        <taxon>Brassicaceae</taxon>
        <taxon>Brassiceae</taxon>
        <taxon>Brassica</taxon>
    </lineage>
</organism>
<comment type="caution">
    <text evidence="3">The sequence shown here is derived from an EMBL/GenBank/DDBJ whole genome shotgun (WGS) entry which is preliminary data.</text>
</comment>
<dbReference type="EMBL" id="JAAMPC010000011">
    <property type="protein sequence ID" value="KAG2280628.1"/>
    <property type="molecule type" value="Genomic_DNA"/>
</dbReference>
<gene>
    <name evidence="3" type="ORF">Bca52824_051848</name>
</gene>
<dbReference type="Proteomes" id="UP000886595">
    <property type="component" value="Unassembled WGS sequence"/>
</dbReference>
<protein>
    <recommendedName>
        <fullName evidence="5">Phytocyanin domain-containing protein</fullName>
    </recommendedName>
</protein>
<feature type="compositionally biased region" description="Polar residues" evidence="1">
    <location>
        <begin position="143"/>
        <end position="156"/>
    </location>
</feature>
<evidence type="ECO:0000256" key="1">
    <source>
        <dbReference type="SAM" id="MobiDB-lite"/>
    </source>
</evidence>
<feature type="signal peptide" evidence="2">
    <location>
        <begin position="1"/>
        <end position="27"/>
    </location>
</feature>
<sequence>MVALMRSLCFSFIVLASIATLFSVADAHKFQVGGKGDWVEKPHEGYNSWAESKRFKVHDSLRTHFPGQSSVDCSTPKSHSPVVAPAKAPQPLIRLNLIPRSLRLHRRRLPQRPNLRQLTPASHISPAKAPSTAQPPKPIPCFSNCTGESSNNGSFA</sequence>
<name>A0A8X7R102_BRACI</name>
<accession>A0A8X7R102</accession>
<dbReference type="Gene3D" id="2.60.40.420">
    <property type="entry name" value="Cupredoxins - blue copper proteins"/>
    <property type="match status" value="1"/>
</dbReference>
<dbReference type="SUPFAM" id="SSF49503">
    <property type="entry name" value="Cupredoxins"/>
    <property type="match status" value="1"/>
</dbReference>
<evidence type="ECO:0000313" key="4">
    <source>
        <dbReference type="Proteomes" id="UP000886595"/>
    </source>
</evidence>
<proteinExistence type="predicted"/>
<feature type="chain" id="PRO_5036483969" description="Phytocyanin domain-containing protein" evidence="2">
    <location>
        <begin position="28"/>
        <end position="156"/>
    </location>
</feature>
<dbReference type="AlphaFoldDB" id="A0A8X7R102"/>
<reference evidence="3 4" key="1">
    <citation type="submission" date="2020-02" db="EMBL/GenBank/DDBJ databases">
        <authorList>
            <person name="Ma Q."/>
            <person name="Huang Y."/>
            <person name="Song X."/>
            <person name="Pei D."/>
        </authorList>
    </citation>
    <scope>NUCLEOTIDE SEQUENCE [LARGE SCALE GENOMIC DNA]</scope>
    <source>
        <strain evidence="3">Sxm20200214</strain>
        <tissue evidence="3">Leaf</tissue>
    </source>
</reference>
<keyword evidence="2" id="KW-0732">Signal</keyword>